<dbReference type="Gene3D" id="3.40.630.30">
    <property type="match status" value="1"/>
</dbReference>
<protein>
    <submittedName>
        <fullName evidence="2">Acetyltransferase</fullName>
    </submittedName>
</protein>
<dbReference type="Proteomes" id="UP001143486">
    <property type="component" value="Unassembled WGS sequence"/>
</dbReference>
<dbReference type="PANTHER" id="PTHR43451">
    <property type="entry name" value="ACETYLTRANSFERASE (GNAT) FAMILY PROTEIN"/>
    <property type="match status" value="1"/>
</dbReference>
<evidence type="ECO:0000313" key="2">
    <source>
        <dbReference type="EMBL" id="GLK52024.1"/>
    </source>
</evidence>
<feature type="domain" description="N-acetyltransferase" evidence="1">
    <location>
        <begin position="5"/>
        <end position="157"/>
    </location>
</feature>
<dbReference type="InterPro" id="IPR052564">
    <property type="entry name" value="N-acetyltrans/Recomb-assoc"/>
</dbReference>
<dbReference type="CDD" id="cd04301">
    <property type="entry name" value="NAT_SF"/>
    <property type="match status" value="1"/>
</dbReference>
<name>A0A9W6IM31_9PROT</name>
<accession>A0A9W6IM31</accession>
<dbReference type="SUPFAM" id="SSF55729">
    <property type="entry name" value="Acyl-CoA N-acyltransferases (Nat)"/>
    <property type="match status" value="1"/>
</dbReference>
<sequence>MSDTVMIRRAAPADFALLGEIMFDAVHNAPSRYTPQQRQAWVPEPRRGEDWNTRLAGQVIFIAEQDGHAAGFMSLAPPEYVDFAYIRPGFQGSGLFRRLYAAIEEVALETGQTRLIVHASLMAQPAFSAMGFAITQRETVEVRGEQLDRFAMEKRLSS</sequence>
<gene>
    <name evidence="2" type="ORF">GCM10017621_15320</name>
</gene>
<reference evidence="2" key="1">
    <citation type="journal article" date="2014" name="Int. J. Syst. Evol. Microbiol.">
        <title>Complete genome sequence of Corynebacterium casei LMG S-19264T (=DSM 44701T), isolated from a smear-ripened cheese.</title>
        <authorList>
            <consortium name="US DOE Joint Genome Institute (JGI-PGF)"/>
            <person name="Walter F."/>
            <person name="Albersmeier A."/>
            <person name="Kalinowski J."/>
            <person name="Ruckert C."/>
        </authorList>
    </citation>
    <scope>NUCLEOTIDE SEQUENCE</scope>
    <source>
        <strain evidence="2">VKM B-1513</strain>
    </source>
</reference>
<dbReference type="RefSeq" id="WP_271186388.1">
    <property type="nucleotide sequence ID" value="NZ_BSFE01000003.1"/>
</dbReference>
<dbReference type="GO" id="GO:0016747">
    <property type="term" value="F:acyltransferase activity, transferring groups other than amino-acyl groups"/>
    <property type="evidence" value="ECO:0007669"/>
    <property type="project" value="InterPro"/>
</dbReference>
<proteinExistence type="predicted"/>
<dbReference type="InterPro" id="IPR000182">
    <property type="entry name" value="GNAT_dom"/>
</dbReference>
<evidence type="ECO:0000313" key="3">
    <source>
        <dbReference type="Proteomes" id="UP001143486"/>
    </source>
</evidence>
<dbReference type="AlphaFoldDB" id="A0A9W6IM31"/>
<dbReference type="PANTHER" id="PTHR43451:SF1">
    <property type="entry name" value="ACETYLTRANSFERASE"/>
    <property type="match status" value="1"/>
</dbReference>
<evidence type="ECO:0000259" key="1">
    <source>
        <dbReference type="PROSITE" id="PS51186"/>
    </source>
</evidence>
<dbReference type="Pfam" id="PF13673">
    <property type="entry name" value="Acetyltransf_10"/>
    <property type="match status" value="1"/>
</dbReference>
<keyword evidence="3" id="KW-1185">Reference proteome</keyword>
<comment type="caution">
    <text evidence="2">The sequence shown here is derived from an EMBL/GenBank/DDBJ whole genome shotgun (WGS) entry which is preliminary data.</text>
</comment>
<dbReference type="InterPro" id="IPR016181">
    <property type="entry name" value="Acyl_CoA_acyltransferase"/>
</dbReference>
<reference evidence="2" key="2">
    <citation type="submission" date="2023-01" db="EMBL/GenBank/DDBJ databases">
        <authorList>
            <person name="Sun Q."/>
            <person name="Evtushenko L."/>
        </authorList>
    </citation>
    <scope>NUCLEOTIDE SEQUENCE</scope>
    <source>
        <strain evidence="2">VKM B-1513</strain>
    </source>
</reference>
<dbReference type="EMBL" id="BSFE01000003">
    <property type="protein sequence ID" value="GLK52024.1"/>
    <property type="molecule type" value="Genomic_DNA"/>
</dbReference>
<dbReference type="PROSITE" id="PS51186">
    <property type="entry name" value="GNAT"/>
    <property type="match status" value="1"/>
</dbReference>
<organism evidence="2 3">
    <name type="scientific">Maricaulis virginensis</name>
    <dbReference type="NCBI Taxonomy" id="144022"/>
    <lineage>
        <taxon>Bacteria</taxon>
        <taxon>Pseudomonadati</taxon>
        <taxon>Pseudomonadota</taxon>
        <taxon>Alphaproteobacteria</taxon>
        <taxon>Maricaulales</taxon>
        <taxon>Maricaulaceae</taxon>
        <taxon>Maricaulis</taxon>
    </lineage>
</organism>